<protein>
    <recommendedName>
        <fullName evidence="3">DUF4382 domain-containing protein</fullName>
    </recommendedName>
</protein>
<dbReference type="AlphaFoldDB" id="A0A9C9ELJ9"/>
<evidence type="ECO:0000313" key="1">
    <source>
        <dbReference type="EMBL" id="HEC78348.1"/>
    </source>
</evidence>
<sequence length="165" mass="17938">MKKFLMAGIAIFIIGCGGEAFIEVGATDGALDGTLGDLVMRVLQIDIPEEGSYTTIWNTGKEITVGVLSSDFVSITDGVLSIPPGTYSNIRLTIDSLRYVSDSTVMLIDTAYTFTADAFTPILIDENDELTLVVNINSAAWFDPDSMVLIGEPFDQAALRIYYQY</sequence>
<dbReference type="EMBL" id="DRIG01000045">
    <property type="protein sequence ID" value="HEC78348.1"/>
    <property type="molecule type" value="Genomic_DNA"/>
</dbReference>
<reference evidence="1" key="1">
    <citation type="journal article" date="2020" name="mSystems">
        <title>Genome- and Community-Level Interaction Insights into Carbon Utilization and Element Cycling Functions of Hydrothermarchaeota in Hydrothermal Sediment.</title>
        <authorList>
            <person name="Zhou Z."/>
            <person name="Liu Y."/>
            <person name="Xu W."/>
            <person name="Pan J."/>
            <person name="Luo Z.H."/>
            <person name="Li M."/>
        </authorList>
    </citation>
    <scope>NUCLEOTIDE SEQUENCE</scope>
    <source>
        <strain evidence="1">HyVt-388</strain>
    </source>
</reference>
<proteinExistence type="predicted"/>
<evidence type="ECO:0008006" key="3">
    <source>
        <dbReference type="Google" id="ProtNLM"/>
    </source>
</evidence>
<gene>
    <name evidence="1" type="ORF">ENI34_04295</name>
</gene>
<organism evidence="1 2">
    <name type="scientific">candidate division WOR-3 bacterium</name>
    <dbReference type="NCBI Taxonomy" id="2052148"/>
    <lineage>
        <taxon>Bacteria</taxon>
        <taxon>Bacteria division WOR-3</taxon>
    </lineage>
</organism>
<accession>A0A9C9ELJ9</accession>
<evidence type="ECO:0000313" key="2">
    <source>
        <dbReference type="Proteomes" id="UP000885826"/>
    </source>
</evidence>
<dbReference type="Proteomes" id="UP000885826">
    <property type="component" value="Unassembled WGS sequence"/>
</dbReference>
<name>A0A9C9ELJ9_UNCW3</name>
<comment type="caution">
    <text evidence="1">The sequence shown here is derived from an EMBL/GenBank/DDBJ whole genome shotgun (WGS) entry which is preliminary data.</text>
</comment>
<dbReference type="PROSITE" id="PS51257">
    <property type="entry name" value="PROKAR_LIPOPROTEIN"/>
    <property type="match status" value="1"/>
</dbReference>